<name>A0A0C9YVS6_9AGAM</name>
<proteinExistence type="predicted"/>
<evidence type="ECO:0000313" key="1">
    <source>
        <dbReference type="EMBL" id="KIK29185.1"/>
    </source>
</evidence>
<dbReference type="EMBL" id="KN833690">
    <property type="protein sequence ID" value="KIK29185.1"/>
    <property type="molecule type" value="Genomic_DNA"/>
</dbReference>
<dbReference type="STRING" id="765257.A0A0C9YVS6"/>
<dbReference type="OrthoDB" id="2669721at2759"/>
<dbReference type="Proteomes" id="UP000054018">
    <property type="component" value="Unassembled WGS sequence"/>
</dbReference>
<reference evidence="2" key="2">
    <citation type="submission" date="2015-01" db="EMBL/GenBank/DDBJ databases">
        <title>Evolutionary Origins and Diversification of the Mycorrhizal Mutualists.</title>
        <authorList>
            <consortium name="DOE Joint Genome Institute"/>
            <consortium name="Mycorrhizal Genomics Consortium"/>
            <person name="Kohler A."/>
            <person name="Kuo A."/>
            <person name="Nagy L.G."/>
            <person name="Floudas D."/>
            <person name="Copeland A."/>
            <person name="Barry K.W."/>
            <person name="Cichocki N."/>
            <person name="Veneault-Fourrey C."/>
            <person name="LaButti K."/>
            <person name="Lindquist E.A."/>
            <person name="Lipzen A."/>
            <person name="Lundell T."/>
            <person name="Morin E."/>
            <person name="Murat C."/>
            <person name="Riley R."/>
            <person name="Ohm R."/>
            <person name="Sun H."/>
            <person name="Tunlid A."/>
            <person name="Henrissat B."/>
            <person name="Grigoriev I.V."/>
            <person name="Hibbett D.S."/>
            <person name="Martin F."/>
        </authorList>
    </citation>
    <scope>NUCLEOTIDE SEQUENCE [LARGE SCALE GENOMIC DNA]</scope>
    <source>
        <strain evidence="2">441</strain>
    </source>
</reference>
<organism evidence="1 2">
    <name type="scientific">Pisolithus microcarpus 441</name>
    <dbReference type="NCBI Taxonomy" id="765257"/>
    <lineage>
        <taxon>Eukaryota</taxon>
        <taxon>Fungi</taxon>
        <taxon>Dikarya</taxon>
        <taxon>Basidiomycota</taxon>
        <taxon>Agaricomycotina</taxon>
        <taxon>Agaricomycetes</taxon>
        <taxon>Agaricomycetidae</taxon>
        <taxon>Boletales</taxon>
        <taxon>Sclerodermatineae</taxon>
        <taxon>Pisolithaceae</taxon>
        <taxon>Pisolithus</taxon>
    </lineage>
</organism>
<reference evidence="1 2" key="1">
    <citation type="submission" date="2014-04" db="EMBL/GenBank/DDBJ databases">
        <authorList>
            <consortium name="DOE Joint Genome Institute"/>
            <person name="Kuo A."/>
            <person name="Kohler A."/>
            <person name="Costa M.D."/>
            <person name="Nagy L.G."/>
            <person name="Floudas D."/>
            <person name="Copeland A."/>
            <person name="Barry K.W."/>
            <person name="Cichocki N."/>
            <person name="Veneault-Fourrey C."/>
            <person name="LaButti K."/>
            <person name="Lindquist E.A."/>
            <person name="Lipzen A."/>
            <person name="Lundell T."/>
            <person name="Morin E."/>
            <person name="Murat C."/>
            <person name="Sun H."/>
            <person name="Tunlid A."/>
            <person name="Henrissat B."/>
            <person name="Grigoriev I.V."/>
            <person name="Hibbett D.S."/>
            <person name="Martin F."/>
            <person name="Nordberg H.P."/>
            <person name="Cantor M.N."/>
            <person name="Hua S.X."/>
        </authorList>
    </citation>
    <scope>NUCLEOTIDE SEQUENCE [LARGE SCALE GENOMIC DNA]</scope>
    <source>
        <strain evidence="1 2">441</strain>
    </source>
</reference>
<keyword evidence="2" id="KW-1185">Reference proteome</keyword>
<accession>A0A0C9YVS6</accession>
<evidence type="ECO:0000313" key="2">
    <source>
        <dbReference type="Proteomes" id="UP000054018"/>
    </source>
</evidence>
<dbReference type="HOGENOM" id="CLU_047287_2_0_1"/>
<gene>
    <name evidence="1" type="ORF">PISMIDRAFT_7045</name>
</gene>
<dbReference type="AlphaFoldDB" id="A0A0C9YVS6"/>
<protein>
    <submittedName>
        <fullName evidence="1">Uncharacterized protein</fullName>
    </submittedName>
</protein>
<sequence>MLPHLDPPENKNPRTSISLDNGYILLAKRDKWLTTLRGAEATIVSDYLNLLHAPRIWRWARLRLPNGQIARSQFQELQKSPEEIRMARNVKIFLNGRDCIAEVRYYARLVVQAADNHSDDDEDLNAPDQFAFDNVALVTLYSDPHPQLLEHSYGAVASCTKLGEASLQVIQISAIQSVVAMVLHRPMIDGRAEDRYFLVEKMGMDIARLGVEEDEED</sequence>